<dbReference type="SMART" id="SM00450">
    <property type="entry name" value="RHOD"/>
    <property type="match status" value="1"/>
</dbReference>
<evidence type="ECO:0000313" key="3">
    <source>
        <dbReference type="Proteomes" id="UP000594688"/>
    </source>
</evidence>
<dbReference type="SUPFAM" id="SSF52821">
    <property type="entry name" value="Rhodanese/Cell cycle control phosphatase"/>
    <property type="match status" value="1"/>
</dbReference>
<proteinExistence type="predicted"/>
<sequence>MERISIDKLHDEILPNLGDDELILDVRTADEFSEGHIKGARNQTHENVSQIADELKNYKTVYVHCKMGGRAQKAAEALDIEGLDNIVCVSDGGMQKWMDMGWEME</sequence>
<name>A0A7T0BV57_9BACT</name>
<protein>
    <submittedName>
        <fullName evidence="2">Rhodanese-like domain-containing protein</fullName>
    </submittedName>
</protein>
<dbReference type="CDD" id="cd00158">
    <property type="entry name" value="RHOD"/>
    <property type="match status" value="1"/>
</dbReference>
<dbReference type="PANTHER" id="PTHR43031">
    <property type="entry name" value="FAD-DEPENDENT OXIDOREDUCTASE"/>
    <property type="match status" value="1"/>
</dbReference>
<evidence type="ECO:0000313" key="2">
    <source>
        <dbReference type="EMBL" id="QPJ61416.1"/>
    </source>
</evidence>
<gene>
    <name evidence="2" type="ORF">G3M70_05740</name>
</gene>
<dbReference type="Pfam" id="PF00581">
    <property type="entry name" value="Rhodanese"/>
    <property type="match status" value="1"/>
</dbReference>
<dbReference type="PANTHER" id="PTHR43031:SF1">
    <property type="entry name" value="PYRIDINE NUCLEOTIDE-DISULPHIDE OXIDOREDUCTASE"/>
    <property type="match status" value="1"/>
</dbReference>
<dbReference type="KEGG" id="nli:G3M70_05740"/>
<dbReference type="Proteomes" id="UP000594688">
    <property type="component" value="Chromosome"/>
</dbReference>
<organism evidence="2 3">
    <name type="scientific">Candidatus Nitronauta litoralis</name>
    <dbReference type="NCBI Taxonomy" id="2705533"/>
    <lineage>
        <taxon>Bacteria</taxon>
        <taxon>Pseudomonadati</taxon>
        <taxon>Nitrospinota/Tectimicrobiota group</taxon>
        <taxon>Nitrospinota</taxon>
        <taxon>Nitrospinia</taxon>
        <taxon>Nitrospinales</taxon>
        <taxon>Nitrospinaceae</taxon>
        <taxon>Candidatus Nitronauta</taxon>
    </lineage>
</organism>
<feature type="domain" description="Rhodanese" evidence="1">
    <location>
        <begin position="17"/>
        <end position="102"/>
    </location>
</feature>
<dbReference type="InterPro" id="IPR001763">
    <property type="entry name" value="Rhodanese-like_dom"/>
</dbReference>
<accession>A0A7T0BV57</accession>
<reference evidence="2 3" key="1">
    <citation type="submission" date="2020-02" db="EMBL/GenBank/DDBJ databases">
        <title>Genomic and physiological characterization of two novel Nitrospinaceae genera.</title>
        <authorList>
            <person name="Mueller A.J."/>
            <person name="Jung M.-Y."/>
            <person name="Strachan C.R."/>
            <person name="Herbold C.W."/>
            <person name="Kirkegaard R.H."/>
            <person name="Daims H."/>
        </authorList>
    </citation>
    <scope>NUCLEOTIDE SEQUENCE [LARGE SCALE GENOMIC DNA]</scope>
    <source>
        <strain evidence="2">EB</strain>
    </source>
</reference>
<dbReference type="AlphaFoldDB" id="A0A7T0BV57"/>
<dbReference type="InterPro" id="IPR050229">
    <property type="entry name" value="GlpE_sulfurtransferase"/>
</dbReference>
<dbReference type="PROSITE" id="PS50206">
    <property type="entry name" value="RHODANESE_3"/>
    <property type="match status" value="1"/>
</dbReference>
<dbReference type="EMBL" id="CP048685">
    <property type="protein sequence ID" value="QPJ61416.1"/>
    <property type="molecule type" value="Genomic_DNA"/>
</dbReference>
<dbReference type="InterPro" id="IPR036873">
    <property type="entry name" value="Rhodanese-like_dom_sf"/>
</dbReference>
<dbReference type="Gene3D" id="3.40.250.10">
    <property type="entry name" value="Rhodanese-like domain"/>
    <property type="match status" value="1"/>
</dbReference>
<evidence type="ECO:0000259" key="1">
    <source>
        <dbReference type="PROSITE" id="PS50206"/>
    </source>
</evidence>